<feature type="coiled-coil region" evidence="1">
    <location>
        <begin position="100"/>
        <end position="197"/>
    </location>
</feature>
<protein>
    <recommendedName>
        <fullName evidence="4">DUF4398 domain-containing protein</fullName>
    </recommendedName>
</protein>
<sequence length="207" mass="21566">MKLNIRHGMTAGLTAIAMVAVTGCAQPPIEQLEAAQKAVDAAKAAGATEYAKEDLATLEQQFALAKEELAKQETALSVFRSYAEADKLLLKVVESGAAIATKATQNKEAAQAAAKEREKEAQQVVASAKELMAEAPTGKDKAAVEALKEDISGLEANLSAVHQLIEKGDYLGADAQAKALKEKASAVSGEIQKAIEKAGGKKVKAHA</sequence>
<dbReference type="AlphaFoldDB" id="A0AA86MVP9"/>
<dbReference type="EMBL" id="OX365700">
    <property type="protein sequence ID" value="CAI4029863.1"/>
    <property type="molecule type" value="Genomic_DNA"/>
</dbReference>
<accession>A0AA86MVP9</accession>
<evidence type="ECO:0000256" key="1">
    <source>
        <dbReference type="SAM" id="Coils"/>
    </source>
</evidence>
<proteinExistence type="predicted"/>
<gene>
    <name evidence="2" type="ORF">DNFV4_00282</name>
</gene>
<keyword evidence="3" id="KW-1185">Reference proteome</keyword>
<keyword evidence="1" id="KW-0175">Coiled coil</keyword>
<dbReference type="Proteomes" id="UP001179121">
    <property type="component" value="Chromosome"/>
</dbReference>
<feature type="coiled-coil region" evidence="1">
    <location>
        <begin position="48"/>
        <end position="75"/>
    </location>
</feature>
<dbReference type="RefSeq" id="WP_289266887.1">
    <property type="nucleotide sequence ID" value="NZ_OX365700.1"/>
</dbReference>
<dbReference type="KEGG" id="nti:DNFV4_00282"/>
<evidence type="ECO:0000313" key="3">
    <source>
        <dbReference type="Proteomes" id="UP001179121"/>
    </source>
</evidence>
<dbReference type="PROSITE" id="PS51257">
    <property type="entry name" value="PROKAR_LIPOPROTEIN"/>
    <property type="match status" value="1"/>
</dbReference>
<name>A0AA86MVP9_9BACT</name>
<evidence type="ECO:0000313" key="2">
    <source>
        <dbReference type="EMBL" id="CAI4029863.1"/>
    </source>
</evidence>
<evidence type="ECO:0008006" key="4">
    <source>
        <dbReference type="Google" id="ProtNLM"/>
    </source>
</evidence>
<reference evidence="2" key="1">
    <citation type="submission" date="2022-10" db="EMBL/GenBank/DDBJ databases">
        <authorList>
            <person name="Koch H."/>
        </authorList>
    </citation>
    <scope>NUCLEOTIDE SEQUENCE</scope>
    <source>
        <strain evidence="2">DNF</strain>
    </source>
</reference>
<organism evidence="2 3">
    <name type="scientific">Nitrospira tepida</name>
    <dbReference type="NCBI Taxonomy" id="2973512"/>
    <lineage>
        <taxon>Bacteria</taxon>
        <taxon>Pseudomonadati</taxon>
        <taxon>Nitrospirota</taxon>
        <taxon>Nitrospiria</taxon>
        <taxon>Nitrospirales</taxon>
        <taxon>Nitrospiraceae</taxon>
        <taxon>Nitrospira</taxon>
    </lineage>
</organism>